<feature type="transmembrane region" description="Helical" evidence="7">
    <location>
        <begin position="139"/>
        <end position="159"/>
    </location>
</feature>
<dbReference type="AlphaFoldDB" id="A0A370MWU4"/>
<accession>A0A370MWU4</accession>
<reference evidence="11" key="1">
    <citation type="submission" date="2018-05" db="EMBL/GenBank/DDBJ databases">
        <authorList>
            <person name="Feng T."/>
        </authorList>
    </citation>
    <scope>NUCLEOTIDE SEQUENCE [LARGE SCALE GENOMIC DNA]</scope>
    <source>
        <strain evidence="11">S27</strain>
    </source>
</reference>
<comment type="similarity">
    <text evidence="6">Belongs to the YccS/YhfK family.</text>
</comment>
<comment type="subcellular location">
    <subcellularLocation>
        <location evidence="1">Cell membrane</location>
        <topology evidence="1">Multi-pass membrane protein</topology>
    </subcellularLocation>
</comment>
<feature type="transmembrane region" description="Helical" evidence="7">
    <location>
        <begin position="91"/>
        <end position="110"/>
    </location>
</feature>
<evidence type="ECO:0000256" key="3">
    <source>
        <dbReference type="ARBA" id="ARBA00022692"/>
    </source>
</evidence>
<keyword evidence="11" id="KW-1185">Reference proteome</keyword>
<feature type="domain" description="Integral membrane bound transporter" evidence="9">
    <location>
        <begin position="414"/>
        <end position="535"/>
    </location>
</feature>
<feature type="transmembrane region" description="Helical" evidence="7">
    <location>
        <begin position="450"/>
        <end position="468"/>
    </location>
</feature>
<feature type="transmembrane region" description="Helical" evidence="7">
    <location>
        <begin position="69"/>
        <end position="85"/>
    </location>
</feature>
<dbReference type="Pfam" id="PF12805">
    <property type="entry name" value="FUSC-like"/>
    <property type="match status" value="1"/>
</dbReference>
<dbReference type="PANTHER" id="PTHR30509:SF8">
    <property type="entry name" value="INNER MEMBRANE PROTEIN YCCS"/>
    <property type="match status" value="1"/>
</dbReference>
<dbReference type="GO" id="GO:0005886">
    <property type="term" value="C:plasma membrane"/>
    <property type="evidence" value="ECO:0007669"/>
    <property type="project" value="UniProtKB-SubCell"/>
</dbReference>
<evidence type="ECO:0000256" key="2">
    <source>
        <dbReference type="ARBA" id="ARBA00022475"/>
    </source>
</evidence>
<sequence length="847" mass="91852">MRYSVEIKKFLYSQYFYGGLRIAVGVSLPAVLCLIVFNDRELGFTIATGALGACVVDMPGPLKYKHNEMLACSVIGFLSALATGLATVNSVALWCTVVPLTFVLSLIVVYGNRWPQISFATLFMMIMTLEEHFTPMQALVNASWILVGGLWYTYWSTFVSRWMMHRIEQQALAESVFACADYLLARAAFYDLDNDLDECYRNLVDKQIGAVDRQDAARDIVLRNLPKLKTGRLEPRRAMLFNLFINTVDLHELFVGTHTDYSLVRSTFGGSDLLVFYRDLIRKAAADLEEIGLAVLQNQAPRTRVNVKAELRAIEFEIELMRKRDLPSRNPEAYSAVSATFRRIWSATRLIDKMHKSLSSDARVTETELRLDQALSRFVSSRRVPFGQIFSNLTMASPSFRHALRVTIAVAVGFWLGRLLPLTNAYWIVMTTVIILKPGYSLTKQRNGQRIVGTLIGCAASIGLIAFVKEPHILLVVMFASMVMSYSLLLFNYTASVVFTSSYVLLMFHLLAPGSMRIIGERAIDTVVGCAIAIAASHLFPYWEYRLMGKLVNNMINATRQYLEASWWWSGKPAAAVAATVTEAGARAPAAAMADPAIGFGTPALAVVGVNAGSNDGANAGANPGASAGANAGANSGASAGANAGAVSGAGNSGGANPGTAAVNATPAKLATAASPAAAAAATALDRDYRYRLARKNVHVAFANLGQAFQRMMLEPRSAQKFVPELNGLLVRSHVLASQITVAAPLLRTSAQQPEGVSLQPLQRALSIVRDNLTEAEAGNAPPADQGEQIRQSTRGLDAMVVEAEKSPGYSADAVHDLKLLAHQCKQMLAASAQIRKDASVIRLPEE</sequence>
<proteinExistence type="inferred from homology"/>
<evidence type="ECO:0000259" key="8">
    <source>
        <dbReference type="Pfam" id="PF12805"/>
    </source>
</evidence>
<dbReference type="PANTHER" id="PTHR30509">
    <property type="entry name" value="P-HYDROXYBENZOIC ACID EFFLUX PUMP SUBUNIT-RELATED"/>
    <property type="match status" value="1"/>
</dbReference>
<protein>
    <submittedName>
        <fullName evidence="10">AraE protein</fullName>
    </submittedName>
</protein>
<feature type="transmembrane region" description="Helical" evidence="7">
    <location>
        <begin position="43"/>
        <end position="62"/>
    </location>
</feature>
<dbReference type="EMBL" id="QHKS01000044">
    <property type="protein sequence ID" value="RDJ97870.1"/>
    <property type="molecule type" value="Genomic_DNA"/>
</dbReference>
<comment type="caution">
    <text evidence="10">The sequence shown here is derived from an EMBL/GenBank/DDBJ whole genome shotgun (WGS) entry which is preliminary data.</text>
</comment>
<dbReference type="InterPro" id="IPR049453">
    <property type="entry name" value="Memb_transporter_dom"/>
</dbReference>
<dbReference type="InterPro" id="IPR032692">
    <property type="entry name" value="YccS_N"/>
</dbReference>
<dbReference type="Pfam" id="PF13515">
    <property type="entry name" value="FUSC_2"/>
    <property type="match status" value="1"/>
</dbReference>
<name>A0A370MWU4_9BURK</name>
<feature type="transmembrane region" description="Helical" evidence="7">
    <location>
        <begin position="12"/>
        <end position="37"/>
    </location>
</feature>
<evidence type="ECO:0000256" key="6">
    <source>
        <dbReference type="ARBA" id="ARBA00043993"/>
    </source>
</evidence>
<evidence type="ECO:0000256" key="4">
    <source>
        <dbReference type="ARBA" id="ARBA00022989"/>
    </source>
</evidence>
<keyword evidence="4 7" id="KW-1133">Transmembrane helix</keyword>
<evidence type="ECO:0000313" key="11">
    <source>
        <dbReference type="Proteomes" id="UP000254875"/>
    </source>
</evidence>
<keyword evidence="2" id="KW-1003">Cell membrane</keyword>
<gene>
    <name evidence="10" type="ORF">DLM46_35845</name>
</gene>
<evidence type="ECO:0000256" key="7">
    <source>
        <dbReference type="SAM" id="Phobius"/>
    </source>
</evidence>
<evidence type="ECO:0000259" key="9">
    <source>
        <dbReference type="Pfam" id="PF13515"/>
    </source>
</evidence>
<feature type="domain" description="Integral membrane protein YccS N-terminal" evidence="8">
    <location>
        <begin position="69"/>
        <end position="348"/>
    </location>
</feature>
<evidence type="ECO:0000313" key="10">
    <source>
        <dbReference type="EMBL" id="RDJ97870.1"/>
    </source>
</evidence>
<dbReference type="OrthoDB" id="8670769at2"/>
<keyword evidence="5 7" id="KW-0472">Membrane</keyword>
<evidence type="ECO:0000256" key="5">
    <source>
        <dbReference type="ARBA" id="ARBA00023136"/>
    </source>
</evidence>
<feature type="transmembrane region" description="Helical" evidence="7">
    <location>
        <begin position="488"/>
        <end position="511"/>
    </location>
</feature>
<organism evidence="10 11">
    <name type="scientific">Paraburkholderia lacunae</name>
    <dbReference type="NCBI Taxonomy" id="2211104"/>
    <lineage>
        <taxon>Bacteria</taxon>
        <taxon>Pseudomonadati</taxon>
        <taxon>Pseudomonadota</taxon>
        <taxon>Betaproteobacteria</taxon>
        <taxon>Burkholderiales</taxon>
        <taxon>Burkholderiaceae</taxon>
        <taxon>Paraburkholderia</taxon>
    </lineage>
</organism>
<dbReference type="Proteomes" id="UP000254875">
    <property type="component" value="Unassembled WGS sequence"/>
</dbReference>
<keyword evidence="3 7" id="KW-0812">Transmembrane</keyword>
<evidence type="ECO:0000256" key="1">
    <source>
        <dbReference type="ARBA" id="ARBA00004651"/>
    </source>
</evidence>
<dbReference type="RefSeq" id="WP_115109205.1">
    <property type="nucleotide sequence ID" value="NZ_QHKS01000044.1"/>
</dbReference>